<dbReference type="InterPro" id="IPR000572">
    <property type="entry name" value="OxRdtase_Mopterin-bd_dom"/>
</dbReference>
<dbReference type="InterPro" id="IPR036374">
    <property type="entry name" value="OxRdtase_Mopterin-bd_sf"/>
</dbReference>
<dbReference type="Gene3D" id="3.90.420.10">
    <property type="entry name" value="Oxidoreductase, molybdopterin-binding domain"/>
    <property type="match status" value="1"/>
</dbReference>
<reference evidence="2 3" key="1">
    <citation type="submission" date="2019-11" db="EMBL/GenBank/DDBJ databases">
        <authorList>
            <person name="Cao P."/>
        </authorList>
    </citation>
    <scope>NUCLEOTIDE SEQUENCE [LARGE SCALE GENOMIC DNA]</scope>
    <source>
        <strain evidence="2 3">NEAU-AAG5</strain>
    </source>
</reference>
<gene>
    <name evidence="2" type="ORF">GNZ18_07135</name>
</gene>
<organism evidence="2 3">
    <name type="scientific">Actinomadura litoris</name>
    <dbReference type="NCBI Taxonomy" id="2678616"/>
    <lineage>
        <taxon>Bacteria</taxon>
        <taxon>Bacillati</taxon>
        <taxon>Actinomycetota</taxon>
        <taxon>Actinomycetes</taxon>
        <taxon>Streptosporangiales</taxon>
        <taxon>Thermomonosporaceae</taxon>
        <taxon>Actinomadura</taxon>
    </lineage>
</organism>
<accession>A0A7K1KWE8</accession>
<dbReference type="Proteomes" id="UP000432015">
    <property type="component" value="Unassembled WGS sequence"/>
</dbReference>
<sequence length="216" mass="23158">MDVLPPGQSAAPLAPFGLPAFAARRPRVPAAPVVTVTGAVRRPAQVPAAELTRLGRAETHSGLHCVTTWSALGLRWEGVPFAAVHAHLAGRVAPGRAARWVTFTGLDGYRSTLLLDDALAPGVLLADVLDGAPLTADHGAPLRLVAPAHYGYKSVKHVCAIEYRAGYDPGSAGWKAHPRGRVALEERSRYLPGRLWRPLWRTLLPRARAAYDDLRG</sequence>
<dbReference type="SUPFAM" id="SSF56524">
    <property type="entry name" value="Oxidoreductase molybdopterin-binding domain"/>
    <property type="match status" value="1"/>
</dbReference>
<feature type="domain" description="Oxidoreductase molybdopterin-binding" evidence="1">
    <location>
        <begin position="34"/>
        <end position="165"/>
    </location>
</feature>
<name>A0A7K1KWE8_9ACTN</name>
<dbReference type="EMBL" id="WOFH01000002">
    <property type="protein sequence ID" value="MUN36373.1"/>
    <property type="molecule type" value="Genomic_DNA"/>
</dbReference>
<dbReference type="PANTHER" id="PTHR43032">
    <property type="entry name" value="PROTEIN-METHIONINE-SULFOXIDE REDUCTASE"/>
    <property type="match status" value="1"/>
</dbReference>
<dbReference type="AlphaFoldDB" id="A0A7K1KWE8"/>
<evidence type="ECO:0000313" key="2">
    <source>
        <dbReference type="EMBL" id="MUN36373.1"/>
    </source>
</evidence>
<dbReference type="RefSeq" id="WP_312874348.1">
    <property type="nucleotide sequence ID" value="NZ_WOFH01000002.1"/>
</dbReference>
<evidence type="ECO:0000313" key="3">
    <source>
        <dbReference type="Proteomes" id="UP000432015"/>
    </source>
</evidence>
<dbReference type="Pfam" id="PF00174">
    <property type="entry name" value="Oxidored_molyb"/>
    <property type="match status" value="1"/>
</dbReference>
<evidence type="ECO:0000259" key="1">
    <source>
        <dbReference type="Pfam" id="PF00174"/>
    </source>
</evidence>
<comment type="caution">
    <text evidence="2">The sequence shown here is derived from an EMBL/GenBank/DDBJ whole genome shotgun (WGS) entry which is preliminary data.</text>
</comment>
<keyword evidence="3" id="KW-1185">Reference proteome</keyword>
<proteinExistence type="predicted"/>
<protein>
    <submittedName>
        <fullName evidence="2">Molybdopterin-dependent oxidoreductase</fullName>
    </submittedName>
</protein>